<dbReference type="AlphaFoldDB" id="G0EGF6"/>
<proteinExistence type="predicted"/>
<evidence type="ECO:0000313" key="1">
    <source>
        <dbReference type="EMBL" id="AEM39181.1"/>
    </source>
</evidence>
<reference evidence="1 2" key="1">
    <citation type="journal article" date="2011" name="Stand. Genomic Sci.">
        <title>Complete genome sequence of the hyperthermophilic chemolithoautotroph Pyrolobus fumarii type strain (1A).</title>
        <authorList>
            <person name="Anderson I."/>
            <person name="Goker M."/>
            <person name="Nolan M."/>
            <person name="Lucas S."/>
            <person name="Hammon N."/>
            <person name="Deshpande S."/>
            <person name="Cheng J.F."/>
            <person name="Tapia R."/>
            <person name="Han C."/>
            <person name="Goodwin L."/>
            <person name="Pitluck S."/>
            <person name="Huntemann M."/>
            <person name="Liolios K."/>
            <person name="Ivanova N."/>
            <person name="Pagani I."/>
            <person name="Mavromatis K."/>
            <person name="Ovchinikova G."/>
            <person name="Pati A."/>
            <person name="Chen A."/>
            <person name="Palaniappan K."/>
            <person name="Land M."/>
            <person name="Hauser L."/>
            <person name="Brambilla E.M."/>
            <person name="Huber H."/>
            <person name="Yasawong M."/>
            <person name="Rohde M."/>
            <person name="Spring S."/>
            <person name="Abt B."/>
            <person name="Sikorski J."/>
            <person name="Wirth R."/>
            <person name="Detter J.C."/>
            <person name="Woyke T."/>
            <person name="Bristow J."/>
            <person name="Eisen J.A."/>
            <person name="Markowitz V."/>
            <person name="Hugenholtz P."/>
            <person name="Kyrpides N.C."/>
            <person name="Klenk H.P."/>
            <person name="Lapidus A."/>
        </authorList>
    </citation>
    <scope>NUCLEOTIDE SEQUENCE [LARGE SCALE GENOMIC DNA]</scope>
    <source>
        <strain evidence="2">DSM 11204 / 1A</strain>
    </source>
</reference>
<dbReference type="Proteomes" id="UP000001037">
    <property type="component" value="Chromosome"/>
</dbReference>
<dbReference type="RefSeq" id="WP_014026858.1">
    <property type="nucleotide sequence ID" value="NC_015931.1"/>
</dbReference>
<dbReference type="GeneID" id="11138505"/>
<sequence length="135" mass="15025">MLKPSIEEFMREARLFALERHVIAIRARRPNEDKSFEAYVAMPAEWNGENRLVLILLTSGGNLVVAVAPPTASPLCVSRGADSPLEARAVDEALYELGSRYTSWCRVFFPPAFEPRTLREIPEILVELGIVDAVG</sequence>
<protein>
    <submittedName>
        <fullName evidence="1">Uncharacterized protein</fullName>
    </submittedName>
</protein>
<gene>
    <name evidence="1" type="ordered locus">Pyrfu_1322</name>
</gene>
<dbReference type="EMBL" id="CP002838">
    <property type="protein sequence ID" value="AEM39181.1"/>
    <property type="molecule type" value="Genomic_DNA"/>
</dbReference>
<dbReference type="HOGENOM" id="CLU_1881153_0_0_2"/>
<dbReference type="KEGG" id="pfm:Pyrfu_1322"/>
<name>G0EGF6_PYRF1</name>
<keyword evidence="2" id="KW-1185">Reference proteome</keyword>
<organism evidence="1 2">
    <name type="scientific">Pyrolobus fumarii (strain DSM 11204 / 1A)</name>
    <dbReference type="NCBI Taxonomy" id="694429"/>
    <lineage>
        <taxon>Archaea</taxon>
        <taxon>Thermoproteota</taxon>
        <taxon>Thermoprotei</taxon>
        <taxon>Desulfurococcales</taxon>
        <taxon>Pyrodictiaceae</taxon>
        <taxon>Pyrolobus</taxon>
    </lineage>
</organism>
<accession>G0EGF6</accession>
<dbReference type="InParanoid" id="G0EGF6"/>
<dbReference type="STRING" id="694429.Pyrfu_1322"/>
<evidence type="ECO:0000313" key="2">
    <source>
        <dbReference type="Proteomes" id="UP000001037"/>
    </source>
</evidence>